<dbReference type="GO" id="GO:0008235">
    <property type="term" value="F:metalloexopeptidase activity"/>
    <property type="evidence" value="ECO:0007669"/>
    <property type="project" value="InterPro"/>
</dbReference>
<evidence type="ECO:0000256" key="2">
    <source>
        <dbReference type="ARBA" id="ARBA00022525"/>
    </source>
</evidence>
<evidence type="ECO:0000259" key="5">
    <source>
        <dbReference type="PROSITE" id="PS50853"/>
    </source>
</evidence>
<dbReference type="Proteomes" id="UP000178943">
    <property type="component" value="Unassembled WGS sequence"/>
</dbReference>
<feature type="domain" description="Fibronectin type-III" evidence="5">
    <location>
        <begin position="463"/>
        <end position="554"/>
    </location>
</feature>
<evidence type="ECO:0000313" key="6">
    <source>
        <dbReference type="EMBL" id="OGF61979.1"/>
    </source>
</evidence>
<comment type="caution">
    <text evidence="6">The sequence shown here is derived from an EMBL/GenBank/DDBJ whole genome shotgun (WGS) entry which is preliminary data.</text>
</comment>
<dbReference type="Pfam" id="PF04389">
    <property type="entry name" value="Peptidase_M28"/>
    <property type="match status" value="1"/>
</dbReference>
<dbReference type="EMBL" id="MFGW01000186">
    <property type="protein sequence ID" value="OGF61979.1"/>
    <property type="molecule type" value="Genomic_DNA"/>
</dbReference>
<evidence type="ECO:0000313" key="7">
    <source>
        <dbReference type="Proteomes" id="UP000178943"/>
    </source>
</evidence>
<feature type="region of interest" description="Disordered" evidence="4">
    <location>
        <begin position="879"/>
        <end position="900"/>
    </location>
</feature>
<accession>A0A1F5VEV2</accession>
<dbReference type="InterPro" id="IPR013783">
    <property type="entry name" value="Ig-like_fold"/>
</dbReference>
<dbReference type="STRING" id="1817863.A2Y62_20900"/>
<keyword evidence="3" id="KW-0378">Hydrolase</keyword>
<dbReference type="InterPro" id="IPR003961">
    <property type="entry name" value="FN3_dom"/>
</dbReference>
<dbReference type="GO" id="GO:0005576">
    <property type="term" value="C:extracellular region"/>
    <property type="evidence" value="ECO:0007669"/>
    <property type="project" value="UniProtKB-SubCell"/>
</dbReference>
<evidence type="ECO:0000256" key="3">
    <source>
        <dbReference type="ARBA" id="ARBA00023049"/>
    </source>
</evidence>
<proteinExistence type="predicted"/>
<dbReference type="PROSITE" id="PS50853">
    <property type="entry name" value="FN3"/>
    <property type="match status" value="1"/>
</dbReference>
<dbReference type="SUPFAM" id="SSF49265">
    <property type="entry name" value="Fibronectin type III"/>
    <property type="match status" value="1"/>
</dbReference>
<gene>
    <name evidence="6" type="ORF">A2Y62_20900</name>
</gene>
<dbReference type="Pfam" id="PF20773">
    <property type="entry name" value="InhA-like_MAM"/>
    <property type="match status" value="1"/>
</dbReference>
<dbReference type="InterPro" id="IPR036116">
    <property type="entry name" value="FN3_sf"/>
</dbReference>
<dbReference type="InterPro" id="IPR007484">
    <property type="entry name" value="Peptidase_M28"/>
</dbReference>
<name>A0A1F5VEV2_9BACT</name>
<dbReference type="PANTHER" id="PTHR12147">
    <property type="entry name" value="METALLOPEPTIDASE M28 FAMILY MEMBER"/>
    <property type="match status" value="1"/>
</dbReference>
<keyword evidence="3" id="KW-0482">Metalloprotease</keyword>
<reference evidence="6 7" key="1">
    <citation type="journal article" date="2016" name="Nat. Commun.">
        <title>Thousands of microbial genomes shed light on interconnected biogeochemical processes in an aquifer system.</title>
        <authorList>
            <person name="Anantharaman K."/>
            <person name="Brown C.T."/>
            <person name="Hug L.A."/>
            <person name="Sharon I."/>
            <person name="Castelle C.J."/>
            <person name="Probst A.J."/>
            <person name="Thomas B.C."/>
            <person name="Singh A."/>
            <person name="Wilkins M.J."/>
            <person name="Karaoz U."/>
            <person name="Brodie E.L."/>
            <person name="Williams K.H."/>
            <person name="Hubbard S.S."/>
            <person name="Banfield J.F."/>
        </authorList>
    </citation>
    <scope>NUCLEOTIDE SEQUENCE [LARGE SCALE GENOMIC DNA]</scope>
</reference>
<organism evidence="6 7">
    <name type="scientific">Candidatus Fischerbacteria bacterium RBG_13_37_8</name>
    <dbReference type="NCBI Taxonomy" id="1817863"/>
    <lineage>
        <taxon>Bacteria</taxon>
        <taxon>Candidatus Fischeribacteriota</taxon>
    </lineage>
</organism>
<dbReference type="InterPro" id="IPR045175">
    <property type="entry name" value="M28_fam"/>
</dbReference>
<keyword evidence="2" id="KW-0964">Secreted</keyword>
<protein>
    <recommendedName>
        <fullName evidence="5">Fibronectin type-III domain-containing protein</fullName>
    </recommendedName>
</protein>
<dbReference type="GO" id="GO:0006508">
    <property type="term" value="P:proteolysis"/>
    <property type="evidence" value="ECO:0007669"/>
    <property type="project" value="InterPro"/>
</dbReference>
<keyword evidence="3" id="KW-0645">Protease</keyword>
<comment type="subcellular location">
    <subcellularLocation>
        <location evidence="1">Secreted</location>
    </subcellularLocation>
</comment>
<evidence type="ECO:0000256" key="1">
    <source>
        <dbReference type="ARBA" id="ARBA00004613"/>
    </source>
</evidence>
<dbReference type="Gene3D" id="2.60.40.10">
    <property type="entry name" value="Immunoglobulins"/>
    <property type="match status" value="1"/>
</dbReference>
<evidence type="ECO:0000256" key="4">
    <source>
        <dbReference type="SAM" id="MobiDB-lite"/>
    </source>
</evidence>
<sequence>MSKRSFLIVLITIVLAGISFASQKTNDKDLIIVDSKYETILRANDLPYLWRSINYIIVKWDKEQKNIVKNTSIPIQTIAVNVDKTKTFYIFELREDQAIPHEWRNLIRFQKGRDVILEIEISRAEKWMEKGYDGISLQLPEQQWAKQKVLIPFSCGYNALIDDLLSRTSANQWLDWEEKMTGLESVDIGGTNYTVSTRYSPALFNGQINAKAYDFALQQAQSWHYGANIEEDPYTYSAQTWKNLVLTIPGQTAPSDIVIISAHYDDVPSSGNAPGADDNMSGSATLFEAARLLRQFRFQRTIKIIFFTGEEQGLIGSGAYVNDHPTSSILGVVNLDMYAYDSDNDRCFEIHAGTMTSSHDIAYCFEDSMTAYSLNLLNDFLTSSSTGGSDHASFWNKGVGAIEILENSQTNNQPQGCGSTDWNPYYHTSSDTIANFDMPFVYDVSRAGLATIAAMAIPIEACFTTAPVLTATPGLLQVQLDWTAVTGANTYRVYRSTQGCQGQWVELTETASLTYTDTSITGGTTYFYYVEAVHSDGFCVSAMSNCATATPPACTSCAAYQAGSAAITQITGGDADTFPDNCETATTQVTVENIGSGTAVNTQVTVTSAEPFVSITTPMPIDAGDITVGSTANVSFDYDIGPGSNKATCMEAGTFAISVQAQGQTPAADDTFDFTFEVDGTSGDITWEFEPLTGLEGWTVEQGTWVLSSARVNTGGSTRSVHSSQSLNEQCDVMLSPEIIANSTTQLTIPNWYAIEPQSAATWYDRANVHIIDTATSNRTLVNPLSGKLYQTGTFFDWGTACDIFTEAGWAGNNTGNFWGNSVFDLSAFDGQKIQIELKYMTDQLASEEGVYVDDISITDVIAAGCDMQSDTCTPMPILQPYNNQKPTVDDSGSPKAANGIIDTDETVSLVSTMENVGTLIATTVTGVLSTSDPITIDQPNASYPDIDTGAHQSCTSCYSITAPAANRPSVHWDIDVTENISAAGYGPVPYNYTYHIGESFADVNIIYEYFIETIFHNNITSGCTATNFCPNINVSRDQMAKFLCLSMEKSTAGSCTTAACTEFFDDVPATNLFCSFIEAIKNAGITGGCQANPPLYCPSSMTQRDAMAKFVCVAMEVSNPGSCPTSACSGIFDDVTSGNIFCSFIEGLYNAGVVSGCQTSPLLYCPGINVQRLQMAKFLALGFGLNL</sequence>
<dbReference type="Gene3D" id="3.40.630.10">
    <property type="entry name" value="Zn peptidases"/>
    <property type="match status" value="1"/>
</dbReference>
<dbReference type="PANTHER" id="PTHR12147:SF26">
    <property type="entry name" value="PEPTIDASE M28 DOMAIN-CONTAINING PROTEIN"/>
    <property type="match status" value="1"/>
</dbReference>
<dbReference type="SUPFAM" id="SSF53187">
    <property type="entry name" value="Zn-dependent exopeptidases"/>
    <property type="match status" value="1"/>
</dbReference>
<dbReference type="AlphaFoldDB" id="A0A1F5VEV2"/>